<proteinExistence type="predicted"/>
<accession>A0ABV1HWD6</accession>
<keyword evidence="1" id="KW-0175">Coiled coil</keyword>
<evidence type="ECO:0000313" key="3">
    <source>
        <dbReference type="EMBL" id="MEQ2566444.1"/>
    </source>
</evidence>
<evidence type="ECO:0000256" key="2">
    <source>
        <dbReference type="SAM" id="Phobius"/>
    </source>
</evidence>
<gene>
    <name evidence="3" type="ORF">ABFO16_09400</name>
</gene>
<feature type="transmembrane region" description="Helical" evidence="2">
    <location>
        <begin position="94"/>
        <end position="127"/>
    </location>
</feature>
<evidence type="ECO:0008006" key="5">
    <source>
        <dbReference type="Google" id="ProtNLM"/>
    </source>
</evidence>
<feature type="transmembrane region" description="Helical" evidence="2">
    <location>
        <begin position="58"/>
        <end position="79"/>
    </location>
</feature>
<keyword evidence="4" id="KW-1185">Reference proteome</keyword>
<reference evidence="3 4" key="1">
    <citation type="submission" date="2024-03" db="EMBL/GenBank/DDBJ databases">
        <title>Human intestinal bacterial collection.</title>
        <authorList>
            <person name="Pauvert C."/>
            <person name="Hitch T.C.A."/>
            <person name="Clavel T."/>
        </authorList>
    </citation>
    <scope>NUCLEOTIDE SEQUENCE [LARGE SCALE GENOMIC DNA]</scope>
    <source>
        <strain evidence="3 4">CLA-AP-H18</strain>
    </source>
</reference>
<comment type="caution">
    <text evidence="3">The sequence shown here is derived from an EMBL/GenBank/DDBJ whole genome shotgun (WGS) entry which is preliminary data.</text>
</comment>
<dbReference type="EMBL" id="JBBMFI010000060">
    <property type="protein sequence ID" value="MEQ2566444.1"/>
    <property type="molecule type" value="Genomic_DNA"/>
</dbReference>
<evidence type="ECO:0000256" key="1">
    <source>
        <dbReference type="SAM" id="Coils"/>
    </source>
</evidence>
<sequence>MTTEKIKEYLGMVLDMEKALYVQSNTIKRLYGKYHRLGNPNYIAPPEKEKVEVSLAGCASRMGTISGIVCAILFLIYKIMKQPPYFTYKIFGFIWYYIVALFWTIVAGFLCGLAGAGVLGLLLWIIYKLYYRSKCNKEYKTALQEYNKYNDTDRLRVTEENKKKQFILKQIRELEIQERETKKNLNKMYSYNIIHKDYQHNMVAISSFYQYFCKGITFSLQFDPNTGDDGAYKIYENEMRLGAIIGKLDNVITRLDEISANQGVLYNAINEATNQINSLSDNIDYMSSNISDSIDRQTKIQEYNTREARKELHYISLMNDIYHT</sequence>
<keyword evidence="2" id="KW-1133">Transmembrane helix</keyword>
<dbReference type="Proteomes" id="UP001478133">
    <property type="component" value="Unassembled WGS sequence"/>
</dbReference>
<name>A0ABV1HWD6_9FIRM</name>
<evidence type="ECO:0000313" key="4">
    <source>
        <dbReference type="Proteomes" id="UP001478133"/>
    </source>
</evidence>
<keyword evidence="2" id="KW-0472">Membrane</keyword>
<feature type="coiled-coil region" evidence="1">
    <location>
        <begin position="157"/>
        <end position="184"/>
    </location>
</feature>
<keyword evidence="2" id="KW-0812">Transmembrane</keyword>
<organism evidence="3 4">
    <name type="scientific">Ruminococcoides intestinihominis</name>
    <dbReference type="NCBI Taxonomy" id="3133161"/>
    <lineage>
        <taxon>Bacteria</taxon>
        <taxon>Bacillati</taxon>
        <taxon>Bacillota</taxon>
        <taxon>Clostridia</taxon>
        <taxon>Eubacteriales</taxon>
        <taxon>Oscillospiraceae</taxon>
        <taxon>Ruminococcoides</taxon>
    </lineage>
</organism>
<protein>
    <recommendedName>
        <fullName evidence="5">5-bromo-4-chloroindolyl phosphate hydrolysis protein</fullName>
    </recommendedName>
</protein>
<dbReference type="RefSeq" id="WP_367286597.1">
    <property type="nucleotide sequence ID" value="NZ_JBBMEY010000081.1"/>
</dbReference>